<evidence type="ECO:0000313" key="3">
    <source>
        <dbReference type="Proteomes" id="UP001054837"/>
    </source>
</evidence>
<dbReference type="AlphaFoldDB" id="A0AAV4RZZ6"/>
<reference evidence="2 3" key="1">
    <citation type="submission" date="2021-06" db="EMBL/GenBank/DDBJ databases">
        <title>Caerostris darwini draft genome.</title>
        <authorList>
            <person name="Kono N."/>
            <person name="Arakawa K."/>
        </authorList>
    </citation>
    <scope>NUCLEOTIDE SEQUENCE [LARGE SCALE GENOMIC DNA]</scope>
</reference>
<feature type="region of interest" description="Disordered" evidence="1">
    <location>
        <begin position="37"/>
        <end position="57"/>
    </location>
</feature>
<gene>
    <name evidence="2" type="ORF">CDAR_616871</name>
</gene>
<comment type="caution">
    <text evidence="2">The sequence shown here is derived from an EMBL/GenBank/DDBJ whole genome shotgun (WGS) entry which is preliminary data.</text>
</comment>
<dbReference type="EMBL" id="BPLQ01006964">
    <property type="protein sequence ID" value="GIY26684.1"/>
    <property type="molecule type" value="Genomic_DNA"/>
</dbReference>
<name>A0AAV4RZZ6_9ARAC</name>
<keyword evidence="3" id="KW-1185">Reference proteome</keyword>
<organism evidence="2 3">
    <name type="scientific">Caerostris darwini</name>
    <dbReference type="NCBI Taxonomy" id="1538125"/>
    <lineage>
        <taxon>Eukaryota</taxon>
        <taxon>Metazoa</taxon>
        <taxon>Ecdysozoa</taxon>
        <taxon>Arthropoda</taxon>
        <taxon>Chelicerata</taxon>
        <taxon>Arachnida</taxon>
        <taxon>Araneae</taxon>
        <taxon>Araneomorphae</taxon>
        <taxon>Entelegynae</taxon>
        <taxon>Araneoidea</taxon>
        <taxon>Araneidae</taxon>
        <taxon>Caerostris</taxon>
    </lineage>
</organism>
<evidence type="ECO:0000256" key="1">
    <source>
        <dbReference type="SAM" id="MobiDB-lite"/>
    </source>
</evidence>
<accession>A0AAV4RZZ6</accession>
<evidence type="ECO:0000313" key="2">
    <source>
        <dbReference type="EMBL" id="GIY26684.1"/>
    </source>
</evidence>
<sequence length="97" mass="10938">MCEENWADVTNELLETTFLIPVCLSRPSQQTIEYRLLGTTPPPETEGKGPSAPNEEVRTYEEVSVMDAIRESKPESPWTLVVHVIIGPRVGLWNDDK</sequence>
<proteinExistence type="predicted"/>
<dbReference type="Proteomes" id="UP001054837">
    <property type="component" value="Unassembled WGS sequence"/>
</dbReference>
<protein>
    <submittedName>
        <fullName evidence="2">Uncharacterized protein</fullName>
    </submittedName>
</protein>